<dbReference type="InterPro" id="IPR013762">
    <property type="entry name" value="Integrase-like_cat_sf"/>
</dbReference>
<feature type="region of interest" description="Disordered" evidence="2">
    <location>
        <begin position="137"/>
        <end position="158"/>
    </location>
</feature>
<keyword evidence="1" id="KW-0233">DNA recombination</keyword>
<dbReference type="SUPFAM" id="SSF56349">
    <property type="entry name" value="DNA breaking-rejoining enzymes"/>
    <property type="match status" value="1"/>
</dbReference>
<evidence type="ECO:0000313" key="3">
    <source>
        <dbReference type="EMBL" id="CAG8855182.1"/>
    </source>
</evidence>
<keyword evidence="4" id="KW-1185">Reference proteome</keyword>
<dbReference type="Proteomes" id="UP000789901">
    <property type="component" value="Unassembled WGS sequence"/>
</dbReference>
<organism evidence="3 4">
    <name type="scientific">Gigaspora margarita</name>
    <dbReference type="NCBI Taxonomy" id="4874"/>
    <lineage>
        <taxon>Eukaryota</taxon>
        <taxon>Fungi</taxon>
        <taxon>Fungi incertae sedis</taxon>
        <taxon>Mucoromycota</taxon>
        <taxon>Glomeromycotina</taxon>
        <taxon>Glomeromycetes</taxon>
        <taxon>Diversisporales</taxon>
        <taxon>Gigasporaceae</taxon>
        <taxon>Gigaspora</taxon>
    </lineage>
</organism>
<dbReference type="InterPro" id="IPR011010">
    <property type="entry name" value="DNA_brk_join_enz"/>
</dbReference>
<evidence type="ECO:0000256" key="2">
    <source>
        <dbReference type="SAM" id="MobiDB-lite"/>
    </source>
</evidence>
<feature type="non-terminal residue" evidence="3">
    <location>
        <position position="1"/>
    </location>
</feature>
<protein>
    <submittedName>
        <fullName evidence="3">44276_t:CDS:1</fullName>
    </submittedName>
</protein>
<feature type="non-terminal residue" evidence="3">
    <location>
        <position position="211"/>
    </location>
</feature>
<sequence length="211" mass="24096">ACEKFYLQLTRNSQEIQGGNWFLKAGLGRHTLANMMNDIAQASKINVTDQRITNHSGRRTAIQLLSDLNINEHEMMQFSGHRSTNGLRSYKVPNREQKLKNTALLINAIQELQIPTQESQALTNDESQALIDKEPQALTNEESQTSTHKEPQISTQKNIRIKKRTSKLTEEEIQLKLVRPFRSPLQTLQNKTQNVVTTKDGTTNIFEFHNS</sequence>
<name>A0ABN7XIR8_GIGMA</name>
<comment type="caution">
    <text evidence="3">The sequence shown here is derived from an EMBL/GenBank/DDBJ whole genome shotgun (WGS) entry which is preliminary data.</text>
</comment>
<gene>
    <name evidence="3" type="ORF">GMARGA_LOCUS44003</name>
</gene>
<evidence type="ECO:0000256" key="1">
    <source>
        <dbReference type="ARBA" id="ARBA00023172"/>
    </source>
</evidence>
<dbReference type="EMBL" id="CAJVQB010146698">
    <property type="protein sequence ID" value="CAG8855182.1"/>
    <property type="molecule type" value="Genomic_DNA"/>
</dbReference>
<proteinExistence type="predicted"/>
<accession>A0ABN7XIR8</accession>
<reference evidence="3 4" key="1">
    <citation type="submission" date="2021-06" db="EMBL/GenBank/DDBJ databases">
        <authorList>
            <person name="Kallberg Y."/>
            <person name="Tangrot J."/>
            <person name="Rosling A."/>
        </authorList>
    </citation>
    <scope>NUCLEOTIDE SEQUENCE [LARGE SCALE GENOMIC DNA]</scope>
    <source>
        <strain evidence="3 4">120-4 pot B 10/14</strain>
    </source>
</reference>
<evidence type="ECO:0000313" key="4">
    <source>
        <dbReference type="Proteomes" id="UP000789901"/>
    </source>
</evidence>
<dbReference type="Gene3D" id="1.10.443.10">
    <property type="entry name" value="Intergrase catalytic core"/>
    <property type="match status" value="1"/>
</dbReference>